<accession>A0A7J5AN29</accession>
<comment type="caution">
    <text evidence="1">The sequence shown here is derived from an EMBL/GenBank/DDBJ whole genome shotgun (WGS) entry which is preliminary data.</text>
</comment>
<protein>
    <submittedName>
        <fullName evidence="1">HNH endonuclease</fullName>
    </submittedName>
</protein>
<evidence type="ECO:0000313" key="2">
    <source>
        <dbReference type="Proteomes" id="UP000467305"/>
    </source>
</evidence>
<reference evidence="1 2" key="1">
    <citation type="submission" date="2019-09" db="EMBL/GenBank/DDBJ databases">
        <authorList>
            <person name="Cao W.R."/>
        </authorList>
    </citation>
    <scope>NUCLEOTIDE SEQUENCE [LARGE SCALE GENOMIC DNA]</scope>
    <source>
        <strain evidence="2">a4</strain>
    </source>
</reference>
<dbReference type="InterPro" id="IPR032869">
    <property type="entry name" value="WHH_dom_containing"/>
</dbReference>
<keyword evidence="2" id="KW-1185">Reference proteome</keyword>
<keyword evidence="1" id="KW-0378">Hydrolase</keyword>
<proteinExistence type="predicted"/>
<keyword evidence="1" id="KW-0255">Endonuclease</keyword>
<name>A0A7J5AN29_9FLAO</name>
<sequence>MRNIIQYLLKRREVKRQLRLFINNPLFKIVYLKDSSLILGCLGAALNERGNRVITWNNVIIFNETKKISLSKYVKKLYKDWKKSNKTLEDFMNIKAQKFSNEINDLLIKFKLNVKPNTVTIDFLNESGIIVFRGIRENIEKYFNFIKKTENERRKLISEMNERIALKGNKYKPENAIAKGYDDIPISKGGKGASPDFDGLIHYLYNNDPAFGKVRIKVTGSRDKDFKQCLELMNLKKTPKGYTWHHLDDLDENLECTMQLVLRDAHEATVTHLGSAGQFNNLLGIKEEYL</sequence>
<dbReference type="GO" id="GO:0004519">
    <property type="term" value="F:endonuclease activity"/>
    <property type="evidence" value="ECO:0007669"/>
    <property type="project" value="UniProtKB-KW"/>
</dbReference>
<evidence type="ECO:0000313" key="1">
    <source>
        <dbReference type="EMBL" id="KAB1158920.1"/>
    </source>
</evidence>
<keyword evidence="1" id="KW-0540">Nuclease</keyword>
<dbReference type="Proteomes" id="UP000467305">
    <property type="component" value="Unassembled WGS sequence"/>
</dbReference>
<dbReference type="OrthoDB" id="1183122at2"/>
<dbReference type="RefSeq" id="WP_150899401.1">
    <property type="nucleotide sequence ID" value="NZ_WAAU01000011.1"/>
</dbReference>
<gene>
    <name evidence="1" type="ORF">F7018_07390</name>
</gene>
<dbReference type="AlphaFoldDB" id="A0A7J5AN29"/>
<dbReference type="EMBL" id="WAAU01000011">
    <property type="protein sequence ID" value="KAB1158920.1"/>
    <property type="molecule type" value="Genomic_DNA"/>
</dbReference>
<dbReference type="Pfam" id="PF14414">
    <property type="entry name" value="WHH"/>
    <property type="match status" value="1"/>
</dbReference>
<organism evidence="1 2">
    <name type="scientific">Tenacibaculum aiptasiae</name>
    <dbReference type="NCBI Taxonomy" id="426481"/>
    <lineage>
        <taxon>Bacteria</taxon>
        <taxon>Pseudomonadati</taxon>
        <taxon>Bacteroidota</taxon>
        <taxon>Flavobacteriia</taxon>
        <taxon>Flavobacteriales</taxon>
        <taxon>Flavobacteriaceae</taxon>
        <taxon>Tenacibaculum</taxon>
    </lineage>
</organism>